<protein>
    <recommendedName>
        <fullName evidence="3">Lipoprotein</fullName>
    </recommendedName>
</protein>
<dbReference type="PROSITE" id="PS51257">
    <property type="entry name" value="PROKAR_LIPOPROTEIN"/>
    <property type="match status" value="1"/>
</dbReference>
<dbReference type="Proteomes" id="UP001589734">
    <property type="component" value="Unassembled WGS sequence"/>
</dbReference>
<evidence type="ECO:0000313" key="1">
    <source>
        <dbReference type="EMBL" id="MFC0077252.1"/>
    </source>
</evidence>
<comment type="caution">
    <text evidence="1">The sequence shown here is derived from an EMBL/GenBank/DDBJ whole genome shotgun (WGS) entry which is preliminary data.</text>
</comment>
<dbReference type="RefSeq" id="WP_379685338.1">
    <property type="nucleotide sequence ID" value="NZ_JBHLYW010000008.1"/>
</dbReference>
<name>A0ABV6BRJ0_9FLAO</name>
<dbReference type="EMBL" id="JBHLYW010000008">
    <property type="protein sequence ID" value="MFC0077252.1"/>
    <property type="molecule type" value="Genomic_DNA"/>
</dbReference>
<reference evidence="1 2" key="1">
    <citation type="submission" date="2024-09" db="EMBL/GenBank/DDBJ databases">
        <authorList>
            <person name="Sun Q."/>
            <person name="Mori K."/>
        </authorList>
    </citation>
    <scope>NUCLEOTIDE SEQUENCE [LARGE SCALE GENOMIC DNA]</scope>
    <source>
        <strain evidence="1 2">CGMCC 1.12926</strain>
    </source>
</reference>
<evidence type="ECO:0008006" key="3">
    <source>
        <dbReference type="Google" id="ProtNLM"/>
    </source>
</evidence>
<accession>A0ABV6BRJ0</accession>
<gene>
    <name evidence="1" type="ORF">ACFFLS_09370</name>
</gene>
<organism evidence="1 2">
    <name type="scientific">Flavobacterium procerum</name>
    <dbReference type="NCBI Taxonomy" id="1455569"/>
    <lineage>
        <taxon>Bacteria</taxon>
        <taxon>Pseudomonadati</taxon>
        <taxon>Bacteroidota</taxon>
        <taxon>Flavobacteriia</taxon>
        <taxon>Flavobacteriales</taxon>
        <taxon>Flavobacteriaceae</taxon>
        <taxon>Flavobacterium</taxon>
    </lineage>
</organism>
<evidence type="ECO:0000313" key="2">
    <source>
        <dbReference type="Proteomes" id="UP001589734"/>
    </source>
</evidence>
<sequence length="164" mass="19612">MEATRFIFCLLLSIFLLSCKKENEKYESVFVKTWYDTEMDIPYMAKLEINKDHTFEFIGGACTARFHSNGNWIEKNDTLILNSVLPKECFQIHEFGKICYSKEEIEKIRFTKTIADCEPKNDDSFENFKDKKFYLRNDSLILKKNKNDTCTEKEIVFFKYKKQR</sequence>
<proteinExistence type="predicted"/>
<keyword evidence="2" id="KW-1185">Reference proteome</keyword>